<name>A0ACB8D2R9_DERSI</name>
<gene>
    <name evidence="1" type="ORF">HPB49_003808</name>
</gene>
<dbReference type="EMBL" id="CM023472">
    <property type="protein sequence ID" value="KAH7958651.1"/>
    <property type="molecule type" value="Genomic_DNA"/>
</dbReference>
<protein>
    <submittedName>
        <fullName evidence="1">Uncharacterized protein</fullName>
    </submittedName>
</protein>
<evidence type="ECO:0000313" key="1">
    <source>
        <dbReference type="EMBL" id="KAH7958651.1"/>
    </source>
</evidence>
<evidence type="ECO:0000313" key="2">
    <source>
        <dbReference type="Proteomes" id="UP000821865"/>
    </source>
</evidence>
<keyword evidence="2" id="KW-1185">Reference proteome</keyword>
<comment type="caution">
    <text evidence="1">The sequence shown here is derived from an EMBL/GenBank/DDBJ whole genome shotgun (WGS) entry which is preliminary data.</text>
</comment>
<sequence length="213" mass="23481">MASQKARLQNTAAGRAILHRTGTATELCALDGQRSLPPEVRSKITANPIPKHMSHELHEGRRKARVDRQRRQFKDDPNVTYVDVAAYPAGGLFAVAAVDGRDNSLTLAASVRAETPAAAETIAAALVIKQHHRVFSLQSSCWKPSPYWNRLVQQWMASSVMVRARIARFGTTLVSLTKWTTLNARFSTLLKKKGGSLSFPMPLICSNAFATDW</sequence>
<organism evidence="1 2">
    <name type="scientific">Dermacentor silvarum</name>
    <name type="common">Tick</name>
    <dbReference type="NCBI Taxonomy" id="543639"/>
    <lineage>
        <taxon>Eukaryota</taxon>
        <taxon>Metazoa</taxon>
        <taxon>Ecdysozoa</taxon>
        <taxon>Arthropoda</taxon>
        <taxon>Chelicerata</taxon>
        <taxon>Arachnida</taxon>
        <taxon>Acari</taxon>
        <taxon>Parasitiformes</taxon>
        <taxon>Ixodida</taxon>
        <taxon>Ixodoidea</taxon>
        <taxon>Ixodidae</taxon>
        <taxon>Rhipicephalinae</taxon>
        <taxon>Dermacentor</taxon>
    </lineage>
</organism>
<proteinExistence type="predicted"/>
<reference evidence="1" key="1">
    <citation type="submission" date="2020-05" db="EMBL/GenBank/DDBJ databases">
        <title>Large-scale comparative analyses of tick genomes elucidate their genetic diversity and vector capacities.</title>
        <authorList>
            <person name="Jia N."/>
            <person name="Wang J."/>
            <person name="Shi W."/>
            <person name="Du L."/>
            <person name="Sun Y."/>
            <person name="Zhan W."/>
            <person name="Jiang J."/>
            <person name="Wang Q."/>
            <person name="Zhang B."/>
            <person name="Ji P."/>
            <person name="Sakyi L.B."/>
            <person name="Cui X."/>
            <person name="Yuan T."/>
            <person name="Jiang B."/>
            <person name="Yang W."/>
            <person name="Lam T.T.-Y."/>
            <person name="Chang Q."/>
            <person name="Ding S."/>
            <person name="Wang X."/>
            <person name="Zhu J."/>
            <person name="Ruan X."/>
            <person name="Zhao L."/>
            <person name="Wei J."/>
            <person name="Que T."/>
            <person name="Du C."/>
            <person name="Cheng J."/>
            <person name="Dai P."/>
            <person name="Han X."/>
            <person name="Huang E."/>
            <person name="Gao Y."/>
            <person name="Liu J."/>
            <person name="Shao H."/>
            <person name="Ye R."/>
            <person name="Li L."/>
            <person name="Wei W."/>
            <person name="Wang X."/>
            <person name="Wang C."/>
            <person name="Yang T."/>
            <person name="Huo Q."/>
            <person name="Li W."/>
            <person name="Guo W."/>
            <person name="Chen H."/>
            <person name="Zhou L."/>
            <person name="Ni X."/>
            <person name="Tian J."/>
            <person name="Zhou Y."/>
            <person name="Sheng Y."/>
            <person name="Liu T."/>
            <person name="Pan Y."/>
            <person name="Xia L."/>
            <person name="Li J."/>
            <person name="Zhao F."/>
            <person name="Cao W."/>
        </authorList>
    </citation>
    <scope>NUCLEOTIDE SEQUENCE</scope>
    <source>
        <strain evidence="1">Dsil-2018</strain>
    </source>
</reference>
<dbReference type="Proteomes" id="UP000821865">
    <property type="component" value="Chromosome 3"/>
</dbReference>
<accession>A0ACB8D2R9</accession>